<dbReference type="Pfam" id="PF13560">
    <property type="entry name" value="HTH_31"/>
    <property type="match status" value="1"/>
</dbReference>
<dbReference type="Gene3D" id="1.10.260.40">
    <property type="entry name" value="lambda repressor-like DNA-binding domains"/>
    <property type="match status" value="1"/>
</dbReference>
<accession>A0A5E7YZZ8</accession>
<dbReference type="Proteomes" id="UP000326857">
    <property type="component" value="Unassembled WGS sequence"/>
</dbReference>
<evidence type="ECO:0000313" key="3">
    <source>
        <dbReference type="Proteomes" id="UP000326857"/>
    </source>
</evidence>
<name>A0A5E7YZZ8_9SPHN</name>
<dbReference type="GO" id="GO:0003677">
    <property type="term" value="F:DNA binding"/>
    <property type="evidence" value="ECO:0007669"/>
    <property type="project" value="InterPro"/>
</dbReference>
<proteinExistence type="predicted"/>
<gene>
    <name evidence="2" type="ORF">SPHINGO391_390381</name>
</gene>
<evidence type="ECO:0000259" key="1">
    <source>
        <dbReference type="PROSITE" id="PS50943"/>
    </source>
</evidence>
<feature type="domain" description="HTH cro/C1-type" evidence="1">
    <location>
        <begin position="15"/>
        <end position="68"/>
    </location>
</feature>
<dbReference type="SUPFAM" id="SSF47413">
    <property type="entry name" value="lambda repressor-like DNA-binding domains"/>
    <property type="match status" value="1"/>
</dbReference>
<reference evidence="2 3" key="1">
    <citation type="submission" date="2019-09" db="EMBL/GenBank/DDBJ databases">
        <authorList>
            <person name="Dittami M. S."/>
        </authorList>
    </citation>
    <scope>NUCLEOTIDE SEQUENCE [LARGE SCALE GENOMIC DNA]</scope>
    <source>
        <strain evidence="2">SPHINGO391</strain>
    </source>
</reference>
<protein>
    <submittedName>
        <fullName evidence="2">Cro/Cl family transcriptional regulator</fullName>
    </submittedName>
</protein>
<dbReference type="SMART" id="SM00530">
    <property type="entry name" value="HTH_XRE"/>
    <property type="match status" value="1"/>
</dbReference>
<evidence type="ECO:0000313" key="2">
    <source>
        <dbReference type="EMBL" id="VVT10033.1"/>
    </source>
</evidence>
<organism evidence="2 3">
    <name type="scientific">Sphingomonas aurantiaca</name>
    <dbReference type="NCBI Taxonomy" id="185949"/>
    <lineage>
        <taxon>Bacteria</taxon>
        <taxon>Pseudomonadati</taxon>
        <taxon>Pseudomonadota</taxon>
        <taxon>Alphaproteobacteria</taxon>
        <taxon>Sphingomonadales</taxon>
        <taxon>Sphingomonadaceae</taxon>
        <taxon>Sphingomonas</taxon>
    </lineage>
</organism>
<dbReference type="InterPro" id="IPR001387">
    <property type="entry name" value="Cro/C1-type_HTH"/>
</dbReference>
<dbReference type="PROSITE" id="PS50943">
    <property type="entry name" value="HTH_CROC1"/>
    <property type="match status" value="1"/>
</dbReference>
<sequence length="122" mass="13338">METDVGVLPDVGSRLRSERERLRLNQEDFGSLAGVTRNSQQTYEAGKRPFSVSYLLALKEHQVDIVYVLVGKRSAGGLSEEQAKIVSAFDTLESANRQALLQLACSLAGHPVPGAYDPHARK</sequence>
<dbReference type="AlphaFoldDB" id="A0A5E7YZZ8"/>
<dbReference type="RefSeq" id="WP_199860864.1">
    <property type="nucleotide sequence ID" value="NZ_LR701528.1"/>
</dbReference>
<dbReference type="EMBL" id="CABVLI010000033">
    <property type="protein sequence ID" value="VVT10033.1"/>
    <property type="molecule type" value="Genomic_DNA"/>
</dbReference>
<dbReference type="InterPro" id="IPR010982">
    <property type="entry name" value="Lambda_DNA-bd_dom_sf"/>
</dbReference>